<feature type="chain" id="PRO_5003940112" evidence="2">
    <location>
        <begin position="21"/>
        <end position="218"/>
    </location>
</feature>
<reference evidence="3 4" key="1">
    <citation type="submission" date="2012-02" db="EMBL/GenBank/DDBJ databases">
        <title>Complete sequence of chromosome of Singulisphaera acidiphila DSM 18658.</title>
        <authorList>
            <consortium name="US DOE Joint Genome Institute (JGI-PGF)"/>
            <person name="Lucas S."/>
            <person name="Copeland A."/>
            <person name="Lapidus A."/>
            <person name="Glavina del Rio T."/>
            <person name="Dalin E."/>
            <person name="Tice H."/>
            <person name="Bruce D."/>
            <person name="Goodwin L."/>
            <person name="Pitluck S."/>
            <person name="Peters L."/>
            <person name="Ovchinnikova G."/>
            <person name="Chertkov O."/>
            <person name="Kyrpides N."/>
            <person name="Mavromatis K."/>
            <person name="Ivanova N."/>
            <person name="Brettin T."/>
            <person name="Detter J.C."/>
            <person name="Han C."/>
            <person name="Larimer F."/>
            <person name="Land M."/>
            <person name="Hauser L."/>
            <person name="Markowitz V."/>
            <person name="Cheng J.-F."/>
            <person name="Hugenholtz P."/>
            <person name="Woyke T."/>
            <person name="Wu D."/>
            <person name="Tindall B."/>
            <person name="Pomrenke H."/>
            <person name="Brambilla E."/>
            <person name="Klenk H.-P."/>
            <person name="Eisen J.A."/>
        </authorList>
    </citation>
    <scope>NUCLEOTIDE SEQUENCE [LARGE SCALE GENOMIC DNA]</scope>
    <source>
        <strain evidence="4">ATCC BAA-1392 / DSM 18658 / VKM B-2454 / MOB10</strain>
    </source>
</reference>
<dbReference type="HOGENOM" id="CLU_1266186_0_0_0"/>
<name>L0DF57_SINAD</name>
<organism evidence="3 4">
    <name type="scientific">Singulisphaera acidiphila (strain ATCC BAA-1392 / DSM 18658 / VKM B-2454 / MOB10)</name>
    <dbReference type="NCBI Taxonomy" id="886293"/>
    <lineage>
        <taxon>Bacteria</taxon>
        <taxon>Pseudomonadati</taxon>
        <taxon>Planctomycetota</taxon>
        <taxon>Planctomycetia</taxon>
        <taxon>Isosphaerales</taxon>
        <taxon>Isosphaeraceae</taxon>
        <taxon>Singulisphaera</taxon>
    </lineage>
</organism>
<dbReference type="EMBL" id="CP003364">
    <property type="protein sequence ID" value="AGA27311.1"/>
    <property type="molecule type" value="Genomic_DNA"/>
</dbReference>
<accession>L0DF57</accession>
<evidence type="ECO:0000256" key="1">
    <source>
        <dbReference type="SAM" id="MobiDB-lite"/>
    </source>
</evidence>
<dbReference type="AlphaFoldDB" id="L0DF57"/>
<gene>
    <name evidence="3" type="ordered locus">Sinac_3028</name>
</gene>
<dbReference type="Proteomes" id="UP000010798">
    <property type="component" value="Chromosome"/>
</dbReference>
<dbReference type="OrthoDB" id="282596at2"/>
<dbReference type="KEGG" id="saci:Sinac_3028"/>
<keyword evidence="2" id="KW-0732">Signal</keyword>
<evidence type="ECO:0000313" key="4">
    <source>
        <dbReference type="Proteomes" id="UP000010798"/>
    </source>
</evidence>
<evidence type="ECO:0000313" key="3">
    <source>
        <dbReference type="EMBL" id="AGA27311.1"/>
    </source>
</evidence>
<feature type="compositionally biased region" description="Basic residues" evidence="1">
    <location>
        <begin position="200"/>
        <end position="218"/>
    </location>
</feature>
<evidence type="ECO:0000256" key="2">
    <source>
        <dbReference type="SAM" id="SignalP"/>
    </source>
</evidence>
<feature type="region of interest" description="Disordered" evidence="1">
    <location>
        <begin position="26"/>
        <end position="46"/>
    </location>
</feature>
<feature type="region of interest" description="Disordered" evidence="1">
    <location>
        <begin position="184"/>
        <end position="218"/>
    </location>
</feature>
<protein>
    <submittedName>
        <fullName evidence="3">Uncharacterized protein</fullName>
    </submittedName>
</protein>
<proteinExistence type="predicted"/>
<dbReference type="RefSeq" id="WP_015246460.1">
    <property type="nucleotide sequence ID" value="NC_019892.1"/>
</dbReference>
<sequence>MRILPTTYVLFCCFATVAIAHGSEDEALKAKPDSPAQKAEDETAERLAMTPPVACRSIEGFEDFEPLPGAALTADEKLLVYYHPLNYRVVTTGKTHHIHLIQAGQIRRRGEKAVLLRKENLLDFELKVDFPPNPIYLKNIVSLKGLKPGDYEYDVILRDKHALTQVAKQTLQFRVVAAALPKDEDKVEPVEKRASARSKSPSRLRKASHARGKRPTRP</sequence>
<dbReference type="eggNOG" id="ENOG5030UK3">
    <property type="taxonomic scope" value="Bacteria"/>
</dbReference>
<feature type="signal peptide" evidence="2">
    <location>
        <begin position="1"/>
        <end position="20"/>
    </location>
</feature>
<keyword evidence="4" id="KW-1185">Reference proteome</keyword>
<feature type="compositionally biased region" description="Basic and acidic residues" evidence="1">
    <location>
        <begin position="184"/>
        <end position="194"/>
    </location>
</feature>
<feature type="compositionally biased region" description="Basic and acidic residues" evidence="1">
    <location>
        <begin position="26"/>
        <end position="45"/>
    </location>
</feature>